<feature type="compositionally biased region" description="Polar residues" evidence="8">
    <location>
        <begin position="128"/>
        <end position="156"/>
    </location>
</feature>
<feature type="region of interest" description="Disordered" evidence="8">
    <location>
        <begin position="613"/>
        <end position="640"/>
    </location>
</feature>
<dbReference type="PANTHER" id="PTHR47659:SF7">
    <property type="entry name" value="FUNGAL TRANSCRIPTIONAL REGULATORY PROTEIN, N-TERMINAL DOMAIN-CONTAINING PROTEIN"/>
    <property type="match status" value="1"/>
</dbReference>
<evidence type="ECO:0000256" key="7">
    <source>
        <dbReference type="ARBA" id="ARBA00040903"/>
    </source>
</evidence>
<dbReference type="GO" id="GO:0000981">
    <property type="term" value="F:DNA-binding transcription factor activity, RNA polymerase II-specific"/>
    <property type="evidence" value="ECO:0007669"/>
    <property type="project" value="InterPro"/>
</dbReference>
<dbReference type="Proteomes" id="UP000322245">
    <property type="component" value="Unassembled WGS sequence"/>
</dbReference>
<proteinExistence type="predicted"/>
<accession>A0A5D3ATH6</accession>
<dbReference type="InterPro" id="IPR050335">
    <property type="entry name" value="ERT1_acuK_gluconeogen_tf"/>
</dbReference>
<dbReference type="PANTHER" id="PTHR47659">
    <property type="entry name" value="ZN(II)2CYS6 TRANSCRIPTION FACTOR (EUROFUNG)-RELATED"/>
    <property type="match status" value="1"/>
</dbReference>
<feature type="region of interest" description="Disordered" evidence="8">
    <location>
        <begin position="70"/>
        <end position="90"/>
    </location>
</feature>
<keyword evidence="11" id="KW-1185">Reference proteome</keyword>
<feature type="region of interest" description="Disordered" evidence="8">
    <location>
        <begin position="528"/>
        <end position="595"/>
    </location>
</feature>
<feature type="compositionally biased region" description="Polar residues" evidence="8">
    <location>
        <begin position="401"/>
        <end position="417"/>
    </location>
</feature>
<dbReference type="SUPFAM" id="SSF57701">
    <property type="entry name" value="Zn2/Cys6 DNA-binding domain"/>
    <property type="match status" value="1"/>
</dbReference>
<feature type="compositionally biased region" description="Polar residues" evidence="8">
    <location>
        <begin position="313"/>
        <end position="334"/>
    </location>
</feature>
<dbReference type="EMBL" id="NIDF01000088">
    <property type="protein sequence ID" value="TYJ53473.1"/>
    <property type="molecule type" value="Genomic_DNA"/>
</dbReference>
<keyword evidence="2" id="KW-0862">Zinc</keyword>
<evidence type="ECO:0000256" key="2">
    <source>
        <dbReference type="ARBA" id="ARBA00022833"/>
    </source>
</evidence>
<feature type="compositionally biased region" description="Polar residues" evidence="8">
    <location>
        <begin position="234"/>
        <end position="248"/>
    </location>
</feature>
<evidence type="ECO:0000256" key="5">
    <source>
        <dbReference type="ARBA" id="ARBA00023163"/>
    </source>
</evidence>
<evidence type="ECO:0000313" key="11">
    <source>
        <dbReference type="Proteomes" id="UP000322245"/>
    </source>
</evidence>
<evidence type="ECO:0000256" key="4">
    <source>
        <dbReference type="ARBA" id="ARBA00023125"/>
    </source>
</evidence>
<dbReference type="CDD" id="cd00067">
    <property type="entry name" value="GAL4"/>
    <property type="match status" value="1"/>
</dbReference>
<dbReference type="GO" id="GO:0003677">
    <property type="term" value="F:DNA binding"/>
    <property type="evidence" value="ECO:0007669"/>
    <property type="project" value="UniProtKB-KW"/>
</dbReference>
<keyword evidence="1" id="KW-0479">Metal-binding</keyword>
<keyword evidence="4" id="KW-0238">DNA-binding</keyword>
<feature type="compositionally biased region" description="Low complexity" evidence="8">
    <location>
        <begin position="576"/>
        <end position="592"/>
    </location>
</feature>
<gene>
    <name evidence="10" type="ORF">B9479_005917</name>
</gene>
<dbReference type="SMART" id="SM00066">
    <property type="entry name" value="GAL4"/>
    <property type="match status" value="1"/>
</dbReference>
<evidence type="ECO:0000313" key="10">
    <source>
        <dbReference type="EMBL" id="TYJ53473.1"/>
    </source>
</evidence>
<organism evidence="10 11">
    <name type="scientific">Cryptococcus floricola</name>
    <dbReference type="NCBI Taxonomy" id="2591691"/>
    <lineage>
        <taxon>Eukaryota</taxon>
        <taxon>Fungi</taxon>
        <taxon>Dikarya</taxon>
        <taxon>Basidiomycota</taxon>
        <taxon>Agaricomycotina</taxon>
        <taxon>Tremellomycetes</taxon>
        <taxon>Tremellales</taxon>
        <taxon>Cryptococcaceae</taxon>
        <taxon>Cryptococcus</taxon>
    </lineage>
</organism>
<sequence>MQGNPPALPQWHRNGPGQTHTFRGPPLGIIQQRGTVSMPSSPLLGRYPPSTDMSGFGWRAPQTAIQNQFNLPASGSDTQSLHPLTNSTQTPSAPAYEQQYMALNGSSPNHRTRVQPSQTHPSFVLGSENGNLTHQPGSAFSMPSSNLSGSFPSNEQMENEGVDESGETGKKKRAQVRVACTHCQKACKKCSNTRPCERCVKYGLNDCVDSERKPRKTGIKRGPYKRRASKFVTNNQQTSNSYVPQHSYPQAHRHNQGDASATINAFGNVTSPSWVLPQQQSIPAYPPGPRPTSFALTDALSAAITGPRWVNGQRMSISNPSGQQIPPMQVSADTGTEGDMGSPTTVEGRLPLAPGTANDPFSRAVSPIAPFSLSNLTRQRTADQIGRTEADRPDVGPVKSPSGSRVTSARPSLSVVTSAHSRPPSAHSSHSPDPPETSSPYYVPAKIRKPSLWTLMSASSIPGSPVLFNPNAAHHPNIDHVPRMNLDKEVDSPTLFNQPMGMENLDLGSGGLDFGTWNGFGTSKYSKDTGFIDDSSQPPTSPGSPSPSGKWNPGGLAGSHSAWESQDAKQQERRAQSQARTSASGSAASRKSNPALKIIYVDSPEGKIQQVVAVNDGDRTAGDSASSAPPFSTDSRAPAA</sequence>
<evidence type="ECO:0000256" key="6">
    <source>
        <dbReference type="ARBA" id="ARBA00023242"/>
    </source>
</evidence>
<feature type="compositionally biased region" description="Basic and acidic residues" evidence="8">
    <location>
        <begin position="566"/>
        <end position="575"/>
    </location>
</feature>
<feature type="compositionally biased region" description="Polar residues" evidence="8">
    <location>
        <begin position="623"/>
        <end position="640"/>
    </location>
</feature>
<dbReference type="AlphaFoldDB" id="A0A5D3ATH6"/>
<feature type="region of interest" description="Disordered" evidence="8">
    <location>
        <begin position="1"/>
        <end position="55"/>
    </location>
</feature>
<name>A0A5D3ATH6_9TREE</name>
<feature type="region of interest" description="Disordered" evidence="8">
    <location>
        <begin position="312"/>
        <end position="442"/>
    </location>
</feature>
<feature type="compositionally biased region" description="Low complexity" evidence="8">
    <location>
        <begin position="418"/>
        <end position="431"/>
    </location>
</feature>
<dbReference type="InterPro" id="IPR036864">
    <property type="entry name" value="Zn2-C6_fun-type_DNA-bd_sf"/>
</dbReference>
<evidence type="ECO:0000259" key="9">
    <source>
        <dbReference type="PROSITE" id="PS50048"/>
    </source>
</evidence>
<protein>
    <recommendedName>
        <fullName evidence="7">Transcription activator of gluconeogenesis ERT1</fullName>
    </recommendedName>
</protein>
<dbReference type="InterPro" id="IPR001138">
    <property type="entry name" value="Zn2Cys6_DnaBD"/>
</dbReference>
<feature type="compositionally biased region" description="Acidic residues" evidence="8">
    <location>
        <begin position="157"/>
        <end position="166"/>
    </location>
</feature>
<keyword evidence="3" id="KW-0805">Transcription regulation</keyword>
<dbReference type="GO" id="GO:0008270">
    <property type="term" value="F:zinc ion binding"/>
    <property type="evidence" value="ECO:0007669"/>
    <property type="project" value="InterPro"/>
</dbReference>
<feature type="region of interest" description="Disordered" evidence="8">
    <location>
        <begin position="234"/>
        <end position="256"/>
    </location>
</feature>
<reference evidence="10 11" key="1">
    <citation type="submission" date="2017-05" db="EMBL/GenBank/DDBJ databases">
        <title>The Genome Sequence of Tsuchiyaea wingfieldii DSM 27421.</title>
        <authorList>
            <person name="Cuomo C."/>
            <person name="Passer A."/>
            <person name="Billmyre B."/>
            <person name="Heitman J."/>
        </authorList>
    </citation>
    <scope>NUCLEOTIDE SEQUENCE [LARGE SCALE GENOMIC DNA]</scope>
    <source>
        <strain evidence="10 11">DSM 27421</strain>
    </source>
</reference>
<evidence type="ECO:0000256" key="1">
    <source>
        <dbReference type="ARBA" id="ARBA00022723"/>
    </source>
</evidence>
<keyword evidence="6" id="KW-0539">Nucleus</keyword>
<comment type="caution">
    <text evidence="10">The sequence shown here is derived from an EMBL/GenBank/DDBJ whole genome shotgun (WGS) entry which is preliminary data.</text>
</comment>
<keyword evidence="5" id="KW-0804">Transcription</keyword>
<feature type="region of interest" description="Disordered" evidence="8">
    <location>
        <begin position="127"/>
        <end position="170"/>
    </location>
</feature>
<feature type="domain" description="Zn(2)-C6 fungal-type" evidence="9">
    <location>
        <begin position="179"/>
        <end position="209"/>
    </location>
</feature>
<evidence type="ECO:0000256" key="3">
    <source>
        <dbReference type="ARBA" id="ARBA00023015"/>
    </source>
</evidence>
<dbReference type="PROSITE" id="PS50048">
    <property type="entry name" value="ZN2_CY6_FUNGAL_2"/>
    <property type="match status" value="1"/>
</dbReference>
<evidence type="ECO:0000256" key="8">
    <source>
        <dbReference type="SAM" id="MobiDB-lite"/>
    </source>
</evidence>